<evidence type="ECO:0000256" key="1">
    <source>
        <dbReference type="SAM" id="Phobius"/>
    </source>
</evidence>
<keyword evidence="1" id="KW-0472">Membrane</keyword>
<keyword evidence="1" id="KW-1133">Transmembrane helix</keyword>
<dbReference type="EMBL" id="PKHE01000019">
    <property type="protein sequence ID" value="PKY87844.1"/>
    <property type="molecule type" value="Genomic_DNA"/>
</dbReference>
<evidence type="ECO:0000313" key="3">
    <source>
        <dbReference type="Proteomes" id="UP000234384"/>
    </source>
</evidence>
<proteinExistence type="predicted"/>
<dbReference type="AlphaFoldDB" id="A0A2I1JWS4"/>
<organism evidence="2 3">
    <name type="scientific">Falseniella ignava</name>
    <dbReference type="NCBI Taxonomy" id="137730"/>
    <lineage>
        <taxon>Bacteria</taxon>
        <taxon>Bacillati</taxon>
        <taxon>Bacillota</taxon>
        <taxon>Bacilli</taxon>
        <taxon>Lactobacillales</taxon>
        <taxon>Aerococcaceae</taxon>
        <taxon>Falseniella</taxon>
    </lineage>
</organism>
<feature type="transmembrane region" description="Helical" evidence="1">
    <location>
        <begin position="12"/>
        <end position="34"/>
    </location>
</feature>
<protein>
    <submittedName>
        <fullName evidence="2">Uncharacterized protein</fullName>
    </submittedName>
</protein>
<dbReference type="RefSeq" id="WP_101954600.1">
    <property type="nucleotide sequence ID" value="NZ_PKHE01000019.1"/>
</dbReference>
<sequence>MAETSKMHRRRMVLQLGNWIAWLGMIVGIISFAWQPQILAPLSILFGLIAYFTPARSAGILAFTIGLFSQCLLLIF</sequence>
<accession>A0A2I1JWS4</accession>
<name>A0A2I1JWS4_9LACT</name>
<comment type="caution">
    <text evidence="2">The sequence shown here is derived from an EMBL/GenBank/DDBJ whole genome shotgun (WGS) entry which is preliminary data.</text>
</comment>
<gene>
    <name evidence="2" type="ORF">CYJ57_06520</name>
</gene>
<keyword evidence="1" id="KW-0812">Transmembrane</keyword>
<evidence type="ECO:0000313" key="2">
    <source>
        <dbReference type="EMBL" id="PKY87844.1"/>
    </source>
</evidence>
<reference evidence="2 3" key="1">
    <citation type="submission" date="2017-12" db="EMBL/GenBank/DDBJ databases">
        <title>Phylogenetic diversity of female urinary microbiome.</title>
        <authorList>
            <person name="Thomas-White K."/>
            <person name="Wolfe A.J."/>
        </authorList>
    </citation>
    <scope>NUCLEOTIDE SEQUENCE [LARGE SCALE GENOMIC DNA]</scope>
    <source>
        <strain evidence="2 3">UMB0898</strain>
    </source>
</reference>
<dbReference type="Proteomes" id="UP000234384">
    <property type="component" value="Unassembled WGS sequence"/>
</dbReference>
<feature type="transmembrane region" description="Helical" evidence="1">
    <location>
        <begin position="54"/>
        <end position="75"/>
    </location>
</feature>